<dbReference type="EMBL" id="SRLO01000383">
    <property type="protein sequence ID" value="TNN58289.1"/>
    <property type="molecule type" value="Genomic_DNA"/>
</dbReference>
<gene>
    <name evidence="2" type="ORF">EYF80_031472</name>
</gene>
<organism evidence="2 3">
    <name type="scientific">Liparis tanakae</name>
    <name type="common">Tanaka's snailfish</name>
    <dbReference type="NCBI Taxonomy" id="230148"/>
    <lineage>
        <taxon>Eukaryota</taxon>
        <taxon>Metazoa</taxon>
        <taxon>Chordata</taxon>
        <taxon>Craniata</taxon>
        <taxon>Vertebrata</taxon>
        <taxon>Euteleostomi</taxon>
        <taxon>Actinopterygii</taxon>
        <taxon>Neopterygii</taxon>
        <taxon>Teleostei</taxon>
        <taxon>Neoteleostei</taxon>
        <taxon>Acanthomorphata</taxon>
        <taxon>Eupercaria</taxon>
        <taxon>Perciformes</taxon>
        <taxon>Cottioidei</taxon>
        <taxon>Cottales</taxon>
        <taxon>Liparidae</taxon>
        <taxon>Liparis</taxon>
    </lineage>
</organism>
<sequence>MWPEDGVFSRINAAFTQRRNDACRHSTWMRRSCIQLCSRAPYRSVSGARQDNIHRRLERPYRHDNRHDRREKNDKVTHEIRPLPDDWEEEGGFPHLLPG</sequence>
<protein>
    <submittedName>
        <fullName evidence="2">Uncharacterized protein</fullName>
    </submittedName>
</protein>
<evidence type="ECO:0000313" key="2">
    <source>
        <dbReference type="EMBL" id="TNN58289.1"/>
    </source>
</evidence>
<feature type="region of interest" description="Disordered" evidence="1">
    <location>
        <begin position="48"/>
        <end position="99"/>
    </location>
</feature>
<reference evidence="2 3" key="1">
    <citation type="submission" date="2019-03" db="EMBL/GenBank/DDBJ databases">
        <title>First draft genome of Liparis tanakae, snailfish: a comprehensive survey of snailfish specific genes.</title>
        <authorList>
            <person name="Kim W."/>
            <person name="Song I."/>
            <person name="Jeong J.-H."/>
            <person name="Kim D."/>
            <person name="Kim S."/>
            <person name="Ryu S."/>
            <person name="Song J.Y."/>
            <person name="Lee S.K."/>
        </authorList>
    </citation>
    <scope>NUCLEOTIDE SEQUENCE [LARGE SCALE GENOMIC DNA]</scope>
    <source>
        <tissue evidence="2">Muscle</tissue>
    </source>
</reference>
<name>A0A4Z2GXV9_9TELE</name>
<accession>A0A4Z2GXV9</accession>
<dbReference type="AlphaFoldDB" id="A0A4Z2GXV9"/>
<proteinExistence type="predicted"/>
<evidence type="ECO:0000313" key="3">
    <source>
        <dbReference type="Proteomes" id="UP000314294"/>
    </source>
</evidence>
<feature type="compositionally biased region" description="Basic and acidic residues" evidence="1">
    <location>
        <begin position="51"/>
        <end position="84"/>
    </location>
</feature>
<keyword evidence="3" id="KW-1185">Reference proteome</keyword>
<comment type="caution">
    <text evidence="2">The sequence shown here is derived from an EMBL/GenBank/DDBJ whole genome shotgun (WGS) entry which is preliminary data.</text>
</comment>
<dbReference type="Proteomes" id="UP000314294">
    <property type="component" value="Unassembled WGS sequence"/>
</dbReference>
<evidence type="ECO:0000256" key="1">
    <source>
        <dbReference type="SAM" id="MobiDB-lite"/>
    </source>
</evidence>